<name>A0A1V4IWA1_9CLOT</name>
<dbReference type="CDD" id="cd06260">
    <property type="entry name" value="DUF820-like"/>
    <property type="match status" value="1"/>
</dbReference>
<evidence type="ECO:0000313" key="3">
    <source>
        <dbReference type="Proteomes" id="UP000190080"/>
    </source>
</evidence>
<organism evidence="2 3">
    <name type="scientific">Clostridium oryzae</name>
    <dbReference type="NCBI Taxonomy" id="1450648"/>
    <lineage>
        <taxon>Bacteria</taxon>
        <taxon>Bacillati</taxon>
        <taxon>Bacillota</taxon>
        <taxon>Clostridia</taxon>
        <taxon>Eubacteriales</taxon>
        <taxon>Clostridiaceae</taxon>
        <taxon>Clostridium</taxon>
    </lineage>
</organism>
<accession>A0A1V4IWA1</accession>
<dbReference type="OrthoDB" id="9808428at2"/>
<sequence>MNSNDSTKKRISYEEFEDMDKTEDNLEFINGIVYIQAAPSVIHQTVVTNLSTEFGTYFRGKSCRHSVAPFDIVLENGKEKNKVQPDITVICDKSGLNDNNYVGTPALVVEVLSPSTTSKDYIEKMDLYMRCGVREYWIISPKSRTVEVFTLEENRMFSEPRIYSKEDIVTSHLFQDFSVDLQNLFII</sequence>
<dbReference type="SUPFAM" id="SSF52980">
    <property type="entry name" value="Restriction endonuclease-like"/>
    <property type="match status" value="1"/>
</dbReference>
<comment type="caution">
    <text evidence="2">The sequence shown here is derived from an EMBL/GenBank/DDBJ whole genome shotgun (WGS) entry which is preliminary data.</text>
</comment>
<dbReference type="InterPro" id="IPR008538">
    <property type="entry name" value="Uma2"/>
</dbReference>
<keyword evidence="3" id="KW-1185">Reference proteome</keyword>
<feature type="domain" description="Putative restriction endonuclease" evidence="1">
    <location>
        <begin position="14"/>
        <end position="181"/>
    </location>
</feature>
<dbReference type="Proteomes" id="UP000190080">
    <property type="component" value="Unassembled WGS sequence"/>
</dbReference>
<dbReference type="PANTHER" id="PTHR34107">
    <property type="entry name" value="SLL0198 PROTEIN-RELATED"/>
    <property type="match status" value="1"/>
</dbReference>
<dbReference type="InterPro" id="IPR011335">
    <property type="entry name" value="Restrct_endonuc-II-like"/>
</dbReference>
<dbReference type="Pfam" id="PF05685">
    <property type="entry name" value="Uma2"/>
    <property type="match status" value="1"/>
</dbReference>
<dbReference type="RefSeq" id="WP_079422228.1">
    <property type="nucleotide sequence ID" value="NZ_MZGV01000005.1"/>
</dbReference>
<reference evidence="2 3" key="1">
    <citation type="submission" date="2017-03" db="EMBL/GenBank/DDBJ databases">
        <title>Genome sequence of Clostridium oryzae DSM 28571.</title>
        <authorList>
            <person name="Poehlein A."/>
            <person name="Daniel R."/>
        </authorList>
    </citation>
    <scope>NUCLEOTIDE SEQUENCE [LARGE SCALE GENOMIC DNA]</scope>
    <source>
        <strain evidence="2 3">DSM 28571</strain>
    </source>
</reference>
<evidence type="ECO:0000313" key="2">
    <source>
        <dbReference type="EMBL" id="OPJ64226.1"/>
    </source>
</evidence>
<protein>
    <recommendedName>
        <fullName evidence="1">Putative restriction endonuclease domain-containing protein</fullName>
    </recommendedName>
</protein>
<dbReference type="Gene3D" id="3.90.1570.10">
    <property type="entry name" value="tt1808, chain A"/>
    <property type="match status" value="1"/>
</dbReference>
<dbReference type="AlphaFoldDB" id="A0A1V4IWA1"/>
<gene>
    <name evidence="2" type="ORF">CLORY_07910</name>
</gene>
<dbReference type="EMBL" id="MZGV01000005">
    <property type="protein sequence ID" value="OPJ64226.1"/>
    <property type="molecule type" value="Genomic_DNA"/>
</dbReference>
<dbReference type="STRING" id="1450648.CLORY_07910"/>
<dbReference type="PANTHER" id="PTHR34107:SF4">
    <property type="entry name" value="SLL1222 PROTEIN"/>
    <property type="match status" value="1"/>
</dbReference>
<dbReference type="InterPro" id="IPR012296">
    <property type="entry name" value="Nuclease_put_TT1808"/>
</dbReference>
<evidence type="ECO:0000259" key="1">
    <source>
        <dbReference type="Pfam" id="PF05685"/>
    </source>
</evidence>
<proteinExistence type="predicted"/>